<gene>
    <name evidence="1" type="ORF">MSAN_01085300</name>
</gene>
<dbReference type="EMBL" id="JACAZH010000007">
    <property type="protein sequence ID" value="KAF7364255.1"/>
    <property type="molecule type" value="Genomic_DNA"/>
</dbReference>
<name>A0A8H7D7H8_9AGAR</name>
<dbReference type="Proteomes" id="UP000623467">
    <property type="component" value="Unassembled WGS sequence"/>
</dbReference>
<keyword evidence="2" id="KW-1185">Reference proteome</keyword>
<proteinExistence type="predicted"/>
<organism evidence="1 2">
    <name type="scientific">Mycena sanguinolenta</name>
    <dbReference type="NCBI Taxonomy" id="230812"/>
    <lineage>
        <taxon>Eukaryota</taxon>
        <taxon>Fungi</taxon>
        <taxon>Dikarya</taxon>
        <taxon>Basidiomycota</taxon>
        <taxon>Agaricomycotina</taxon>
        <taxon>Agaricomycetes</taxon>
        <taxon>Agaricomycetidae</taxon>
        <taxon>Agaricales</taxon>
        <taxon>Marasmiineae</taxon>
        <taxon>Mycenaceae</taxon>
        <taxon>Mycena</taxon>
    </lineage>
</organism>
<accession>A0A8H7D7H8</accession>
<dbReference type="AlphaFoldDB" id="A0A8H7D7H8"/>
<evidence type="ECO:0000313" key="2">
    <source>
        <dbReference type="Proteomes" id="UP000623467"/>
    </source>
</evidence>
<protein>
    <submittedName>
        <fullName evidence="1">Uncharacterized protein</fullName>
    </submittedName>
</protein>
<evidence type="ECO:0000313" key="1">
    <source>
        <dbReference type="EMBL" id="KAF7364255.1"/>
    </source>
</evidence>
<sequence>MTHLGRYGIRETDIQAGSFQCTSGVLCALRAARFITRIEVLNIRFESSTTLDRDIAALAGLARRVPPIKSIDLEWPPLVVGFGDARKSAMEHLVLDLVLHRSQPAIIVSPMRISVVRPQQPTRRGLLAHLRARGLKYESEPKLDETELLQAFPSLPSRAALRMSIRVFPGSGSLVVLFPEITYYMYLPPDIRPAEVSLLLLHLNLPVVTVCVMDDTCAISDPALHPFICRHQTLTNLYLRGDPSKETTVTKPLLPLPSGSFPQLEGIHGSACLLSWVLASPQNSPNLVYATIQLYPRPGTRDCYRTALCGLALRPTARWLALQCTGWAPWNTPDFAAPSAPERTLSHVADLHLESRAPSKLPRAVVLVKWLQLFDGLRRVTFYQISSSSSKKLRVVLREEFPDITFIMHAYSLS</sequence>
<dbReference type="OrthoDB" id="3109680at2759"/>
<comment type="caution">
    <text evidence="1">The sequence shown here is derived from an EMBL/GenBank/DDBJ whole genome shotgun (WGS) entry which is preliminary data.</text>
</comment>
<reference evidence="1" key="1">
    <citation type="submission" date="2020-05" db="EMBL/GenBank/DDBJ databases">
        <title>Mycena genomes resolve the evolution of fungal bioluminescence.</title>
        <authorList>
            <person name="Tsai I.J."/>
        </authorList>
    </citation>
    <scope>NUCLEOTIDE SEQUENCE</scope>
    <source>
        <strain evidence="1">160909Yilan</strain>
    </source>
</reference>